<sequence length="106" mass="11370">MHGTAEEQLAAGDGLDPSPAAAAAAAGQVVLLVRSAPLCLTCDSVVGALCRGGNQLAVWFPPRQRRRQRGGGQRHHFGDDQLIVPLSHRRHRAVEAVQFKQSRNSL</sequence>
<dbReference type="EMBL" id="UZAH01032933">
    <property type="protein sequence ID" value="VDP24826.1"/>
    <property type="molecule type" value="Genomic_DNA"/>
</dbReference>
<keyword evidence="3" id="KW-1185">Reference proteome</keyword>
<reference evidence="2 3" key="1">
    <citation type="submission" date="2018-11" db="EMBL/GenBank/DDBJ databases">
        <authorList>
            <consortium name="Pathogen Informatics"/>
        </authorList>
    </citation>
    <scope>NUCLEOTIDE SEQUENCE [LARGE SCALE GENOMIC DNA]</scope>
</reference>
<reference evidence="4" key="2">
    <citation type="submission" date="2019-09" db="UniProtKB">
        <authorList>
            <consortium name="WormBaseParasite"/>
        </authorList>
    </citation>
    <scope>IDENTIFICATION</scope>
</reference>
<evidence type="ECO:0000256" key="1">
    <source>
        <dbReference type="SAM" id="MobiDB-lite"/>
    </source>
</evidence>
<evidence type="ECO:0000313" key="2">
    <source>
        <dbReference type="EMBL" id="VDP24826.1"/>
    </source>
</evidence>
<evidence type="ECO:0000313" key="4">
    <source>
        <dbReference type="WBParaSite" id="HPBE_0002136401-mRNA-1"/>
    </source>
</evidence>
<gene>
    <name evidence="2" type="ORF">HPBE_LOCUS21363</name>
</gene>
<accession>A0A183GFZ5</accession>
<feature type="compositionally biased region" description="Basic residues" evidence="1">
    <location>
        <begin position="63"/>
        <end position="75"/>
    </location>
</feature>
<dbReference type="Proteomes" id="UP000050761">
    <property type="component" value="Unassembled WGS sequence"/>
</dbReference>
<protein>
    <submittedName>
        <fullName evidence="2 4">Uncharacterized protein</fullName>
    </submittedName>
</protein>
<evidence type="ECO:0000313" key="3">
    <source>
        <dbReference type="Proteomes" id="UP000050761"/>
    </source>
</evidence>
<dbReference type="AlphaFoldDB" id="A0A183GFZ5"/>
<accession>A0A3P8G1A8</accession>
<dbReference type="WBParaSite" id="HPBE_0002136401-mRNA-1">
    <property type="protein sequence ID" value="HPBE_0002136401-mRNA-1"/>
    <property type="gene ID" value="HPBE_0002136401"/>
</dbReference>
<feature type="region of interest" description="Disordered" evidence="1">
    <location>
        <begin position="63"/>
        <end position="82"/>
    </location>
</feature>
<proteinExistence type="predicted"/>
<organism evidence="3 4">
    <name type="scientific">Heligmosomoides polygyrus</name>
    <name type="common">Parasitic roundworm</name>
    <dbReference type="NCBI Taxonomy" id="6339"/>
    <lineage>
        <taxon>Eukaryota</taxon>
        <taxon>Metazoa</taxon>
        <taxon>Ecdysozoa</taxon>
        <taxon>Nematoda</taxon>
        <taxon>Chromadorea</taxon>
        <taxon>Rhabditida</taxon>
        <taxon>Rhabditina</taxon>
        <taxon>Rhabditomorpha</taxon>
        <taxon>Strongyloidea</taxon>
        <taxon>Heligmosomidae</taxon>
        <taxon>Heligmosomoides</taxon>
    </lineage>
</organism>
<name>A0A183GFZ5_HELPZ</name>